<dbReference type="InterPro" id="IPR006101">
    <property type="entry name" value="Glyco_hydro_2"/>
</dbReference>
<dbReference type="InterPro" id="IPR054593">
    <property type="entry name" value="Beta-mannosidase-like_N2"/>
</dbReference>
<dbReference type="Proteomes" id="UP000275137">
    <property type="component" value="Unassembled WGS sequence"/>
</dbReference>
<evidence type="ECO:0000313" key="12">
    <source>
        <dbReference type="Proteomes" id="UP000275137"/>
    </source>
</evidence>
<dbReference type="InterPro" id="IPR017853">
    <property type="entry name" value="GH"/>
</dbReference>
<evidence type="ECO:0000256" key="5">
    <source>
        <dbReference type="ARBA" id="ARBA00022801"/>
    </source>
</evidence>
<dbReference type="GO" id="GO:0005975">
    <property type="term" value="P:carbohydrate metabolic process"/>
    <property type="evidence" value="ECO:0007669"/>
    <property type="project" value="InterPro"/>
</dbReference>
<dbReference type="Gene3D" id="3.20.20.80">
    <property type="entry name" value="Glycosidases"/>
    <property type="match status" value="1"/>
</dbReference>
<evidence type="ECO:0000259" key="9">
    <source>
        <dbReference type="Pfam" id="PF02836"/>
    </source>
</evidence>
<comment type="similarity">
    <text evidence="2">Belongs to the glycosyl hydrolase 2 family.</text>
</comment>
<dbReference type="InterPro" id="IPR006102">
    <property type="entry name" value="Ig-like_GH2"/>
</dbReference>
<dbReference type="SUPFAM" id="SSF51445">
    <property type="entry name" value="(Trans)glycosidases"/>
    <property type="match status" value="1"/>
</dbReference>
<dbReference type="Pfam" id="PF22666">
    <property type="entry name" value="Glyco_hydro_2_N2"/>
    <property type="match status" value="1"/>
</dbReference>
<feature type="signal peptide" evidence="7">
    <location>
        <begin position="1"/>
        <end position="27"/>
    </location>
</feature>
<feature type="domain" description="Beta-mannosidase-like galactose-binding" evidence="10">
    <location>
        <begin position="81"/>
        <end position="155"/>
    </location>
</feature>
<keyword evidence="5 11" id="KW-0378">Hydrolase</keyword>
<evidence type="ECO:0000256" key="4">
    <source>
        <dbReference type="ARBA" id="ARBA00022729"/>
    </source>
</evidence>
<comment type="caution">
    <text evidence="11">The sequence shown here is derived from an EMBL/GenBank/DDBJ whole genome shotgun (WGS) entry which is preliminary data.</text>
</comment>
<dbReference type="InterPro" id="IPR008979">
    <property type="entry name" value="Galactose-bd-like_sf"/>
</dbReference>
<feature type="domain" description="Glycoside hydrolase family 2 catalytic" evidence="9">
    <location>
        <begin position="323"/>
        <end position="479"/>
    </location>
</feature>
<evidence type="ECO:0000259" key="10">
    <source>
        <dbReference type="Pfam" id="PF22666"/>
    </source>
</evidence>
<dbReference type="Pfam" id="PF02836">
    <property type="entry name" value="Glyco_hydro_2_C"/>
    <property type="match status" value="1"/>
</dbReference>
<dbReference type="Gene3D" id="2.60.40.10">
    <property type="entry name" value="Immunoglobulins"/>
    <property type="match status" value="1"/>
</dbReference>
<dbReference type="EMBL" id="RJVP01000002">
    <property type="protein sequence ID" value="ROH86957.1"/>
    <property type="molecule type" value="Genomic_DNA"/>
</dbReference>
<evidence type="ECO:0000259" key="8">
    <source>
        <dbReference type="Pfam" id="PF00703"/>
    </source>
</evidence>
<gene>
    <name evidence="11" type="ORF">ED236_04440</name>
</gene>
<evidence type="ECO:0000256" key="2">
    <source>
        <dbReference type="ARBA" id="ARBA00007401"/>
    </source>
</evidence>
<evidence type="ECO:0000256" key="1">
    <source>
        <dbReference type="ARBA" id="ARBA00000829"/>
    </source>
</evidence>
<dbReference type="PANTHER" id="PTHR43730:SF1">
    <property type="entry name" value="BETA-MANNOSIDASE"/>
    <property type="match status" value="1"/>
</dbReference>
<evidence type="ECO:0000256" key="7">
    <source>
        <dbReference type="SAM" id="SignalP"/>
    </source>
</evidence>
<dbReference type="GO" id="GO:0004567">
    <property type="term" value="F:beta-mannosidase activity"/>
    <property type="evidence" value="ECO:0007669"/>
    <property type="project" value="UniProtKB-EC"/>
</dbReference>
<dbReference type="SUPFAM" id="SSF49303">
    <property type="entry name" value="beta-Galactosidase/glucuronidase domain"/>
    <property type="match status" value="1"/>
</dbReference>
<organism evidence="11 12">
    <name type="scientific">Pseudomethylobacillus aquaticus</name>
    <dbReference type="NCBI Taxonomy" id="2676064"/>
    <lineage>
        <taxon>Bacteria</taxon>
        <taxon>Pseudomonadati</taxon>
        <taxon>Pseudomonadota</taxon>
        <taxon>Betaproteobacteria</taxon>
        <taxon>Nitrosomonadales</taxon>
        <taxon>Methylophilaceae</taxon>
        <taxon>Pseudomethylobacillus</taxon>
    </lineage>
</organism>
<keyword evidence="6" id="KW-0326">Glycosidase</keyword>
<dbReference type="PANTHER" id="PTHR43730">
    <property type="entry name" value="BETA-MANNOSIDASE"/>
    <property type="match status" value="1"/>
</dbReference>
<dbReference type="PRINTS" id="PR00132">
    <property type="entry name" value="GLHYDRLASE2"/>
</dbReference>
<dbReference type="InterPro" id="IPR050887">
    <property type="entry name" value="Beta-mannosidase_GH2"/>
</dbReference>
<dbReference type="SUPFAM" id="SSF49785">
    <property type="entry name" value="Galactose-binding domain-like"/>
    <property type="match status" value="1"/>
</dbReference>
<dbReference type="EC" id="3.2.1.25" evidence="3"/>
<keyword evidence="12" id="KW-1185">Reference proteome</keyword>
<sequence length="749" mass="86068">MARSKQRASCLGWLALLALTLLSPALAASDGPAQRLDLGGRWQFQPVPITAAAKPVPGSSWTAIQVPDNWYRQGYDISGRAWYRKTFQLDALQHASAHLVFAAVDYRADVWLNGQHLGQHEGYFQPFEFEVRRHLRTGQNELLVLVDSPLEQPADWSLNKRLIKGVLSHHDTRPGGAWSERGQEQNTGGIWGPVHLELDGAVSLRGITPVATRQDWGWQLNTALQLKVAGRAARDVQIEIVIDPVGFEARRYRYTTQRRVQAGEQILPVRVAVQQPALWWPVGHGDPRLYRVQVRLHAQGRLIAQRATEIGFREVKVDPKTLQWQINGRRLFIRGTNYISTQWLAEMTPAAYQRDLQLMQQAHINAVRVHAHIEAPAFYAACDRLGMLVMQDFPLQWGYRDEAGFVREARRQAADMVHHFHRHPSIVSWTMHNEPPWDAPWMRDKYPNYRADQNRELDQLLFEDVSRLDPTRVVRRESATDEHVWLGWYFGRWQDYAGKPLLPWVTEYGAQALPDLAALKRMFSDEELWPTTEQHWQKWSFHNFQPHETFNIAKVEQGNNIQQFIHNSQQHQARVIQYATESYRRQRYAPVSALFQFMFNEDWPSINWGVVDYWRTPKQGYHALKKAYQPVLPSIAWRSDRYVTGEAVNLGLWLINDSWQDYSQVDYQATLWRDGKRHHEQHWAVAMPADSGTAVADLQFASLPAGAYQLRVKVSNTGRLLGENSLDFAVQAPDQTAPSSQPAGNKGAL</sequence>
<feature type="domain" description="Glycoside hydrolase family 2 immunoglobulin-like beta-sandwich" evidence="8">
    <location>
        <begin position="216"/>
        <end position="313"/>
    </location>
</feature>
<dbReference type="InterPro" id="IPR013783">
    <property type="entry name" value="Ig-like_fold"/>
</dbReference>
<comment type="catalytic activity">
    <reaction evidence="1">
        <text>Hydrolysis of terminal, non-reducing beta-D-mannose residues in beta-D-mannosides.</text>
        <dbReference type="EC" id="3.2.1.25"/>
    </reaction>
</comment>
<name>A0A3N0V2C2_9PROT</name>
<evidence type="ECO:0000256" key="3">
    <source>
        <dbReference type="ARBA" id="ARBA00012754"/>
    </source>
</evidence>
<dbReference type="GO" id="GO:0006516">
    <property type="term" value="P:glycoprotein catabolic process"/>
    <property type="evidence" value="ECO:0007669"/>
    <property type="project" value="TreeGrafter"/>
</dbReference>
<dbReference type="AlphaFoldDB" id="A0A3N0V2C2"/>
<proteinExistence type="inferred from homology"/>
<reference evidence="11 12" key="1">
    <citation type="submission" date="2018-10" db="EMBL/GenBank/DDBJ databases">
        <authorList>
            <person name="Chen W.-M."/>
        </authorList>
    </citation>
    <scope>NUCLEOTIDE SEQUENCE [LARGE SCALE GENOMIC DNA]</scope>
    <source>
        <strain evidence="11 12">H-5</strain>
    </source>
</reference>
<dbReference type="Pfam" id="PF00703">
    <property type="entry name" value="Glyco_hydro_2"/>
    <property type="match status" value="1"/>
</dbReference>
<feature type="chain" id="PRO_5018065479" description="beta-mannosidase" evidence="7">
    <location>
        <begin position="28"/>
        <end position="749"/>
    </location>
</feature>
<keyword evidence="4 7" id="KW-0732">Signal</keyword>
<dbReference type="InterPro" id="IPR036156">
    <property type="entry name" value="Beta-gal/glucu_dom_sf"/>
</dbReference>
<protein>
    <recommendedName>
        <fullName evidence="3">beta-mannosidase</fullName>
        <ecNumber evidence="3">3.2.1.25</ecNumber>
    </recommendedName>
</protein>
<dbReference type="Gene3D" id="2.60.120.260">
    <property type="entry name" value="Galactose-binding domain-like"/>
    <property type="match status" value="1"/>
</dbReference>
<dbReference type="InterPro" id="IPR006103">
    <property type="entry name" value="Glyco_hydro_2_cat"/>
</dbReference>
<accession>A0A3N0V2C2</accession>
<evidence type="ECO:0000313" key="11">
    <source>
        <dbReference type="EMBL" id="ROH86957.1"/>
    </source>
</evidence>
<dbReference type="RefSeq" id="WP_123236765.1">
    <property type="nucleotide sequence ID" value="NZ_RJVP01000002.1"/>
</dbReference>
<evidence type="ECO:0000256" key="6">
    <source>
        <dbReference type="ARBA" id="ARBA00023295"/>
    </source>
</evidence>